<proteinExistence type="predicted"/>
<protein>
    <submittedName>
        <fullName evidence="1">Uncharacterized protein</fullName>
    </submittedName>
</protein>
<gene>
    <name evidence="1" type="ORF">VIN30_08735</name>
</gene>
<evidence type="ECO:0000313" key="2">
    <source>
        <dbReference type="Proteomes" id="UP001349994"/>
    </source>
</evidence>
<comment type="caution">
    <text evidence="1">The sequence shown here is derived from an EMBL/GenBank/DDBJ whole genome shotgun (WGS) entry which is preliminary data.</text>
</comment>
<dbReference type="EMBL" id="JAYMFF010000017">
    <property type="protein sequence ID" value="MEC4176528.1"/>
    <property type="molecule type" value="Genomic_DNA"/>
</dbReference>
<name>A0ABU6IJ92_9ACTN</name>
<organism evidence="1 2">
    <name type="scientific">Adlercreutzia wanghongyangiae</name>
    <dbReference type="NCBI Taxonomy" id="3111451"/>
    <lineage>
        <taxon>Bacteria</taxon>
        <taxon>Bacillati</taxon>
        <taxon>Actinomycetota</taxon>
        <taxon>Coriobacteriia</taxon>
        <taxon>Eggerthellales</taxon>
        <taxon>Eggerthellaceae</taxon>
        <taxon>Adlercreutzia</taxon>
    </lineage>
</organism>
<evidence type="ECO:0000313" key="1">
    <source>
        <dbReference type="EMBL" id="MEC4176528.1"/>
    </source>
</evidence>
<dbReference type="RefSeq" id="WP_326425481.1">
    <property type="nucleotide sequence ID" value="NZ_JAYMFF010000017.1"/>
</dbReference>
<keyword evidence="2" id="KW-1185">Reference proteome</keyword>
<dbReference type="Proteomes" id="UP001349994">
    <property type="component" value="Unassembled WGS sequence"/>
</dbReference>
<reference evidence="1 2" key="1">
    <citation type="submission" date="2024-01" db="EMBL/GenBank/DDBJ databases">
        <title>novel species in genus Adlercreutzia.</title>
        <authorList>
            <person name="Liu X."/>
        </authorList>
    </citation>
    <scope>NUCLEOTIDE SEQUENCE [LARGE SCALE GENOMIC DNA]</scope>
    <source>
        <strain evidence="1 2">R7</strain>
    </source>
</reference>
<sequence length="70" mass="7721">MESVDQVDSERLARFEAALGRLVAERESVTATLEALRAQGKTRTATYQQLTARKLTLKAALAPFEEEGLL</sequence>
<accession>A0ABU6IJ92</accession>